<name>A0AAJ4UXL3_9BACT</name>
<dbReference type="Proteomes" id="UP000272781">
    <property type="component" value="Unassembled WGS sequence"/>
</dbReference>
<organism evidence="2 3">
    <name type="scientific">Caminibacter pacificus</name>
    <dbReference type="NCBI Taxonomy" id="1424653"/>
    <lineage>
        <taxon>Bacteria</taxon>
        <taxon>Pseudomonadati</taxon>
        <taxon>Campylobacterota</taxon>
        <taxon>Epsilonproteobacteria</taxon>
        <taxon>Nautiliales</taxon>
        <taxon>Nautiliaceae</taxon>
        <taxon>Caminibacter</taxon>
    </lineage>
</organism>
<reference evidence="2 3" key="1">
    <citation type="submission" date="2018-11" db="EMBL/GenBank/DDBJ databases">
        <title>Genomic Encyclopedia of Type Strains, Phase IV (KMG-IV): sequencing the most valuable type-strain genomes for metagenomic binning, comparative biology and taxonomic classification.</title>
        <authorList>
            <person name="Goeker M."/>
        </authorList>
    </citation>
    <scope>NUCLEOTIDE SEQUENCE [LARGE SCALE GENOMIC DNA]</scope>
    <source>
        <strain evidence="2 3">DSM 27783</strain>
    </source>
</reference>
<keyword evidence="1" id="KW-0472">Membrane</keyword>
<dbReference type="AlphaFoldDB" id="A0AAJ4UXL3"/>
<feature type="transmembrane region" description="Helical" evidence="1">
    <location>
        <begin position="6"/>
        <end position="23"/>
    </location>
</feature>
<proteinExistence type="predicted"/>
<evidence type="ECO:0000313" key="2">
    <source>
        <dbReference type="EMBL" id="ROR39544.1"/>
    </source>
</evidence>
<keyword evidence="1" id="KW-1133">Transmembrane helix</keyword>
<sequence length="91" mass="11045">METYEKIINLFLVFMMIYLLMFGANKMCKNVVYFLNNMNKKNVFVNFLVGMIILIIAVWFLYFKDEGCLFLWIKYLFEIINTYLCSFVRCK</sequence>
<evidence type="ECO:0000256" key="1">
    <source>
        <dbReference type="SAM" id="Phobius"/>
    </source>
</evidence>
<protein>
    <submittedName>
        <fullName evidence="2">Uncharacterized protein</fullName>
    </submittedName>
</protein>
<gene>
    <name evidence="2" type="ORF">EDC58_1486</name>
</gene>
<comment type="caution">
    <text evidence="2">The sequence shown here is derived from an EMBL/GenBank/DDBJ whole genome shotgun (WGS) entry which is preliminary data.</text>
</comment>
<evidence type="ECO:0000313" key="3">
    <source>
        <dbReference type="Proteomes" id="UP000272781"/>
    </source>
</evidence>
<feature type="transmembrane region" description="Helical" evidence="1">
    <location>
        <begin position="43"/>
        <end position="63"/>
    </location>
</feature>
<keyword evidence="1" id="KW-0812">Transmembrane</keyword>
<accession>A0AAJ4UXL3</accession>
<dbReference type="EMBL" id="RJVK01000003">
    <property type="protein sequence ID" value="ROR39544.1"/>
    <property type="molecule type" value="Genomic_DNA"/>
</dbReference>